<name>A0A482VGC2_ASBVE</name>
<dbReference type="Proteomes" id="UP000292052">
    <property type="component" value="Unassembled WGS sequence"/>
</dbReference>
<proteinExistence type="predicted"/>
<keyword evidence="3" id="KW-1185">Reference proteome</keyword>
<reference evidence="2 3" key="1">
    <citation type="submission" date="2017-03" db="EMBL/GenBank/DDBJ databases">
        <title>Genome of the blue death feigning beetle - Asbolus verrucosus.</title>
        <authorList>
            <person name="Rider S.D."/>
        </authorList>
    </citation>
    <scope>NUCLEOTIDE SEQUENCE [LARGE SCALE GENOMIC DNA]</scope>
    <source>
        <strain evidence="2">Butters</strain>
        <tissue evidence="2">Head and leg muscle</tissue>
    </source>
</reference>
<dbReference type="STRING" id="1661398.A0A482VGC2"/>
<keyword evidence="1" id="KW-0175">Coiled coil</keyword>
<gene>
    <name evidence="2" type="ORF">BDFB_011423</name>
</gene>
<evidence type="ECO:0000313" key="2">
    <source>
        <dbReference type="EMBL" id="RZC14226.1"/>
    </source>
</evidence>
<feature type="coiled-coil region" evidence="1">
    <location>
        <begin position="58"/>
        <end position="113"/>
    </location>
</feature>
<evidence type="ECO:0000313" key="3">
    <source>
        <dbReference type="Proteomes" id="UP000292052"/>
    </source>
</evidence>
<feature type="coiled-coil region" evidence="1">
    <location>
        <begin position="416"/>
        <end position="506"/>
    </location>
</feature>
<accession>A0A482VGC2</accession>
<protein>
    <submittedName>
        <fullName evidence="2">DUF3584, SCP-1, MAP65 ASE1 and/or CALCOCO1 domain containing protein</fullName>
    </submittedName>
</protein>
<dbReference type="OrthoDB" id="6784135at2759"/>
<feature type="coiled-coil region" evidence="1">
    <location>
        <begin position="205"/>
        <end position="359"/>
    </location>
</feature>
<dbReference type="EMBL" id="QDEB01104698">
    <property type="protein sequence ID" value="RZC14226.1"/>
    <property type="molecule type" value="Genomic_DNA"/>
</dbReference>
<dbReference type="AlphaFoldDB" id="A0A482VGC2"/>
<evidence type="ECO:0000256" key="1">
    <source>
        <dbReference type="SAM" id="Coils"/>
    </source>
</evidence>
<organism evidence="2 3">
    <name type="scientific">Asbolus verrucosus</name>
    <name type="common">Desert ironclad beetle</name>
    <dbReference type="NCBI Taxonomy" id="1661398"/>
    <lineage>
        <taxon>Eukaryota</taxon>
        <taxon>Metazoa</taxon>
        <taxon>Ecdysozoa</taxon>
        <taxon>Arthropoda</taxon>
        <taxon>Hexapoda</taxon>
        <taxon>Insecta</taxon>
        <taxon>Pterygota</taxon>
        <taxon>Neoptera</taxon>
        <taxon>Endopterygota</taxon>
        <taxon>Coleoptera</taxon>
        <taxon>Polyphaga</taxon>
        <taxon>Cucujiformia</taxon>
        <taxon>Tenebrionidae</taxon>
        <taxon>Pimeliinae</taxon>
        <taxon>Asbolus</taxon>
    </lineage>
</organism>
<feature type="non-terminal residue" evidence="2">
    <location>
        <position position="690"/>
    </location>
</feature>
<feature type="coiled-coil region" evidence="1">
    <location>
        <begin position="564"/>
        <end position="664"/>
    </location>
</feature>
<comment type="caution">
    <text evidence="2">The sequence shown here is derived from an EMBL/GenBank/DDBJ whole genome shotgun (WGS) entry which is preliminary data.</text>
</comment>
<sequence>MYQQDLNTLQEGINILNAENEIIKKQLATEHQTVTSLQNERIKYLEEKNILKTIFQHLKSEISRVQQLEDAVADMNKETSRLTLVAEFNKQLGEQLKNEVEVKENTILELRQSLEKLSHIQIDNDKEKMTLCAQLSEISSVKDKLTDCLEMELQKNMHLDESKKKLECTTKSQLKIYEEMQRSERAALKELLRDFKSLIKQRDCLVHLQEQNKKKQQELEKHINELRKQYDNALAQVNERDEDIRKLTEKLEEQEDQFKKMEEDHHTNATKYEKTIRKLEKLLGQIRNEKGELETSNTYLKNTLQKVQNDLNEARQKETGALNTLSVKSAENATLETELDTYKNNLQMINQENGKLKLEMEYLSKMYEKQGEELNKMLLQFSSKDNMYLESHTAMVSKEQEIIQLNRTIFERDSKIQQLEHEYNYLKKQNEDQNRIMCGYENQLVILQDVEAAKLKMEKELRNVELEHKSTQMELDAAKKEIENLNKELRAQIIKFESEKSFYKNQTHDLIFEYNEQKVNIEDEIDSISSQLHKVTDDLHYEKLRFDELSQAHEDLKAKFLQIKESLSAEVGAHQETCRKLEDTDNVMKALGQERDNLQQQVHLLLLEINEEKESNLHLSSENKKVQIILEQGRQQYGILLEKNTSLEEEVKELRYEMQTLLNSKEISEHEITQTMMKVEEKTAELKNAK</sequence>